<dbReference type="AlphaFoldDB" id="A0AAU8YVV0"/>
<dbReference type="EMBL" id="CP027776">
    <property type="protein sequence ID" value="AVP64055.1"/>
    <property type="molecule type" value="Genomic_DNA"/>
</dbReference>
<protein>
    <submittedName>
        <fullName evidence="1">Uncharacterized protein</fullName>
    </submittedName>
</protein>
<proteinExistence type="predicted"/>
<gene>
    <name evidence="1" type="ORF">C3B64_07210</name>
</gene>
<dbReference type="Proteomes" id="UP000238070">
    <property type="component" value="Chromosome"/>
</dbReference>
<organism evidence="1 2">
    <name type="scientific">Clostridium botulinum</name>
    <dbReference type="NCBI Taxonomy" id="1491"/>
    <lineage>
        <taxon>Bacteria</taxon>
        <taxon>Bacillati</taxon>
        <taxon>Bacillota</taxon>
        <taxon>Clostridia</taxon>
        <taxon>Eubacteriales</taxon>
        <taxon>Clostridiaceae</taxon>
        <taxon>Clostridium</taxon>
    </lineage>
</organism>
<sequence length="63" mass="7150">MLEFGMNSLCVTATTCDLSDIVRKNIENIKKLCVDYIEFTNNRIVRAKLNNIGSKQVGDISWL</sequence>
<reference evidence="1 2" key="1">
    <citation type="submission" date="2018-01" db="EMBL/GenBank/DDBJ databases">
        <title>Genetic Diversity of Clostridium botulinum in seafood.</title>
        <authorList>
            <person name="Athira V."/>
            <person name="Arun Jyothi P.V."/>
            <person name="Lalitha K.V."/>
            <person name="Joseph T.C."/>
        </authorList>
    </citation>
    <scope>NUCLEOTIDE SEQUENCE [LARGE SCALE GENOMIC DNA]</scope>
    <source>
        <strain evidence="1 2">Mfbjulcb5</strain>
    </source>
</reference>
<name>A0AAU8YVV0_CLOBO</name>
<accession>A0AAU8YVV0</accession>
<evidence type="ECO:0000313" key="2">
    <source>
        <dbReference type="Proteomes" id="UP000238070"/>
    </source>
</evidence>
<evidence type="ECO:0000313" key="1">
    <source>
        <dbReference type="EMBL" id="AVP64055.1"/>
    </source>
</evidence>